<accession>A0A563VPF9</accession>
<evidence type="ECO:0000256" key="3">
    <source>
        <dbReference type="ARBA" id="ARBA00022475"/>
    </source>
</evidence>
<dbReference type="OrthoDB" id="9775268at2"/>
<feature type="transmembrane region" description="Helical" evidence="7">
    <location>
        <begin position="277"/>
        <end position="295"/>
    </location>
</feature>
<dbReference type="PANTHER" id="PTHR43266">
    <property type="entry name" value="MACROLIDE-EFFLUX PROTEIN"/>
    <property type="match status" value="1"/>
</dbReference>
<organism evidence="8 9">
    <name type="scientific">Hyella patelloides LEGE 07179</name>
    <dbReference type="NCBI Taxonomy" id="945734"/>
    <lineage>
        <taxon>Bacteria</taxon>
        <taxon>Bacillati</taxon>
        <taxon>Cyanobacteriota</taxon>
        <taxon>Cyanophyceae</taxon>
        <taxon>Pleurocapsales</taxon>
        <taxon>Hyellaceae</taxon>
        <taxon>Hyella</taxon>
    </lineage>
</organism>
<feature type="transmembrane region" description="Helical" evidence="7">
    <location>
        <begin position="360"/>
        <end position="383"/>
    </location>
</feature>
<dbReference type="Gene3D" id="1.20.1250.20">
    <property type="entry name" value="MFS general substrate transporter like domains"/>
    <property type="match status" value="1"/>
</dbReference>
<gene>
    <name evidence="8" type="ORF">H1P_1950018</name>
</gene>
<evidence type="ECO:0000313" key="8">
    <source>
        <dbReference type="EMBL" id="VEP13352.1"/>
    </source>
</evidence>
<feature type="transmembrane region" description="Helical" evidence="7">
    <location>
        <begin position="36"/>
        <end position="61"/>
    </location>
</feature>
<dbReference type="PANTHER" id="PTHR43266:SF2">
    <property type="entry name" value="MAJOR FACILITATOR SUPERFAMILY (MFS) PROFILE DOMAIN-CONTAINING PROTEIN"/>
    <property type="match status" value="1"/>
</dbReference>
<feature type="transmembrane region" description="Helical" evidence="7">
    <location>
        <begin position="302"/>
        <end position="327"/>
    </location>
</feature>
<keyword evidence="9" id="KW-1185">Reference proteome</keyword>
<keyword evidence="6 7" id="KW-0472">Membrane</keyword>
<feature type="transmembrane region" description="Helical" evidence="7">
    <location>
        <begin position="164"/>
        <end position="183"/>
    </location>
</feature>
<dbReference type="AlphaFoldDB" id="A0A563VPF9"/>
<protein>
    <submittedName>
        <fullName evidence="8">Major Facilitator Superfamily transporter</fullName>
    </submittedName>
</protein>
<evidence type="ECO:0000256" key="6">
    <source>
        <dbReference type="ARBA" id="ARBA00023136"/>
    </source>
</evidence>
<evidence type="ECO:0000256" key="2">
    <source>
        <dbReference type="ARBA" id="ARBA00022448"/>
    </source>
</evidence>
<keyword evidence="3" id="KW-1003">Cell membrane</keyword>
<evidence type="ECO:0000256" key="5">
    <source>
        <dbReference type="ARBA" id="ARBA00022989"/>
    </source>
</evidence>
<dbReference type="InterPro" id="IPR011701">
    <property type="entry name" value="MFS"/>
</dbReference>
<evidence type="ECO:0000313" key="9">
    <source>
        <dbReference type="Proteomes" id="UP000320055"/>
    </source>
</evidence>
<feature type="transmembrane region" description="Helical" evidence="7">
    <location>
        <begin position="68"/>
        <end position="89"/>
    </location>
</feature>
<feature type="transmembrane region" description="Helical" evidence="7">
    <location>
        <begin position="12"/>
        <end position="30"/>
    </location>
</feature>
<feature type="transmembrane region" description="Helical" evidence="7">
    <location>
        <begin position="137"/>
        <end position="158"/>
    </location>
</feature>
<feature type="transmembrane region" description="Helical" evidence="7">
    <location>
        <begin position="390"/>
        <end position="407"/>
    </location>
</feature>
<dbReference type="GO" id="GO:0022857">
    <property type="term" value="F:transmembrane transporter activity"/>
    <property type="evidence" value="ECO:0007669"/>
    <property type="project" value="InterPro"/>
</dbReference>
<dbReference type="CDD" id="cd06173">
    <property type="entry name" value="MFS_MefA_like"/>
    <property type="match status" value="1"/>
</dbReference>
<dbReference type="RefSeq" id="WP_144871623.1">
    <property type="nucleotide sequence ID" value="NZ_LR213945.1"/>
</dbReference>
<evidence type="ECO:0000256" key="1">
    <source>
        <dbReference type="ARBA" id="ARBA00004651"/>
    </source>
</evidence>
<dbReference type="InterPro" id="IPR036259">
    <property type="entry name" value="MFS_trans_sf"/>
</dbReference>
<name>A0A563VPF9_9CYAN</name>
<reference evidence="8 9" key="1">
    <citation type="submission" date="2019-01" db="EMBL/GenBank/DDBJ databases">
        <authorList>
            <person name="Brito A."/>
        </authorList>
    </citation>
    <scope>NUCLEOTIDE SEQUENCE [LARGE SCALE GENOMIC DNA]</scope>
    <source>
        <strain evidence="8">1</strain>
    </source>
</reference>
<evidence type="ECO:0000256" key="4">
    <source>
        <dbReference type="ARBA" id="ARBA00022692"/>
    </source>
</evidence>
<dbReference type="Pfam" id="PF07690">
    <property type="entry name" value="MFS_1"/>
    <property type="match status" value="1"/>
</dbReference>
<feature type="transmembrane region" description="Helical" evidence="7">
    <location>
        <begin position="413"/>
        <end position="437"/>
    </location>
</feature>
<dbReference type="SUPFAM" id="SSF103473">
    <property type="entry name" value="MFS general substrate transporter"/>
    <property type="match status" value="1"/>
</dbReference>
<keyword evidence="5 7" id="KW-1133">Transmembrane helix</keyword>
<dbReference type="EMBL" id="CAACVJ010000107">
    <property type="protein sequence ID" value="VEP13352.1"/>
    <property type="molecule type" value="Genomic_DNA"/>
</dbReference>
<dbReference type="GO" id="GO:0005886">
    <property type="term" value="C:plasma membrane"/>
    <property type="evidence" value="ECO:0007669"/>
    <property type="project" value="UniProtKB-SubCell"/>
</dbReference>
<evidence type="ECO:0000256" key="7">
    <source>
        <dbReference type="SAM" id="Phobius"/>
    </source>
</evidence>
<proteinExistence type="predicted"/>
<keyword evidence="2" id="KW-0813">Transport</keyword>
<dbReference type="Proteomes" id="UP000320055">
    <property type="component" value="Unassembled WGS sequence"/>
</dbReference>
<comment type="subcellular location">
    <subcellularLocation>
        <location evidence="1">Cell membrane</location>
        <topology evidence="1">Multi-pass membrane protein</topology>
    </subcellularLocation>
</comment>
<feature type="transmembrane region" description="Helical" evidence="7">
    <location>
        <begin position="95"/>
        <end position="116"/>
    </location>
</feature>
<sequence>MRTFFIVWSGQLVSTIGSYMTRFAVAILVWELTKEVTAIALIGFFTQIPSLLVIPLAGGLVDRSDRKFLIALADLVAGFSTIALLFLYLTDHLQIWHFYAAGMLNGAFGQIQRLAYTASITVIVPPAQYARASGMGSIVHYGSAIIAPALAGVLYGVIGLVGIWLIDLGTFVYAFITLLCVTIPNPKKQAQKSARRSEITPPSKARAISASIKIKMESVWQDLNFGIGYVRNSPSLLALLIINTLFQFAHDLGASLYSPMILARTGNNAKALGNISSAAGLGGVLGAAIASIWSGSQRKIKIVLLGMIGAGVSKTVFGLGQSLWFWMPAQFCSSINFPLMNASKQAILLNKVEPEVQGRIFALSFLLTGITAPIGRLLAGYLADRILEPAMQPGGTLAGIFGIFFGTNEGSGIALLYVFSSVCLILIGLAGHTFASLRNIETLIPDRKTTL</sequence>
<keyword evidence="4 7" id="KW-0812">Transmembrane</keyword>